<feature type="transmembrane region" description="Helical" evidence="1">
    <location>
        <begin position="29"/>
        <end position="50"/>
    </location>
</feature>
<name>A0A510Y4G5_MARHA</name>
<gene>
    <name evidence="2" type="ORF">MHA01_11350</name>
</gene>
<evidence type="ECO:0000313" key="3">
    <source>
        <dbReference type="Proteomes" id="UP000321051"/>
    </source>
</evidence>
<reference evidence="2 3" key="1">
    <citation type="submission" date="2019-07" db="EMBL/GenBank/DDBJ databases">
        <title>Whole genome shotgun sequence of Marinococcus halophilus NBRC 102359.</title>
        <authorList>
            <person name="Hosoyama A."/>
            <person name="Uohara A."/>
            <person name="Ohji S."/>
            <person name="Ichikawa N."/>
        </authorList>
    </citation>
    <scope>NUCLEOTIDE SEQUENCE [LARGE SCALE GENOMIC DNA]</scope>
    <source>
        <strain evidence="2 3">NBRC 102359</strain>
    </source>
</reference>
<keyword evidence="1" id="KW-0472">Membrane</keyword>
<evidence type="ECO:0000256" key="1">
    <source>
        <dbReference type="SAM" id="Phobius"/>
    </source>
</evidence>
<protein>
    <submittedName>
        <fullName evidence="2">Uncharacterized protein</fullName>
    </submittedName>
</protein>
<keyword evidence="1" id="KW-0812">Transmembrane</keyword>
<evidence type="ECO:0000313" key="2">
    <source>
        <dbReference type="EMBL" id="GEK58230.1"/>
    </source>
</evidence>
<dbReference type="EMBL" id="BJUN01000005">
    <property type="protein sequence ID" value="GEK58230.1"/>
    <property type="molecule type" value="Genomic_DNA"/>
</dbReference>
<comment type="caution">
    <text evidence="2">The sequence shown here is derived from an EMBL/GenBank/DDBJ whole genome shotgun (WGS) entry which is preliminary data.</text>
</comment>
<keyword evidence="3" id="KW-1185">Reference proteome</keyword>
<feature type="transmembrane region" description="Helical" evidence="1">
    <location>
        <begin position="57"/>
        <end position="75"/>
    </location>
</feature>
<organism evidence="2 3">
    <name type="scientific">Marinococcus halophilus</name>
    <dbReference type="NCBI Taxonomy" id="1371"/>
    <lineage>
        <taxon>Bacteria</taxon>
        <taxon>Bacillati</taxon>
        <taxon>Bacillota</taxon>
        <taxon>Bacilli</taxon>
        <taxon>Bacillales</taxon>
        <taxon>Bacillaceae</taxon>
        <taxon>Marinococcus</taxon>
    </lineage>
</organism>
<dbReference type="AlphaFoldDB" id="A0A510Y4G5"/>
<accession>A0A510Y4G5</accession>
<dbReference type="Proteomes" id="UP000321051">
    <property type="component" value="Unassembled WGS sequence"/>
</dbReference>
<proteinExistence type="predicted"/>
<keyword evidence="1" id="KW-1133">Transmembrane helix</keyword>
<sequence length="78" mass="8650">MLPRIVTITCWLLLLGGFSSFIFILLEEYGIIMTLLITLLCGAFEIGLALSLKSRHLIILGILLLGSPYILLFILNSI</sequence>